<dbReference type="InterPro" id="IPR039758">
    <property type="entry name" value="NAGK-like"/>
</dbReference>
<dbReference type="Pfam" id="PF01869">
    <property type="entry name" value="BcrAD_BadFG"/>
    <property type="match status" value="1"/>
</dbReference>
<comment type="caution">
    <text evidence="6">The sequence shown here is derived from an EMBL/GenBank/DDBJ whole genome shotgun (WGS) entry which is preliminary data.</text>
</comment>
<dbReference type="InterPro" id="IPR043129">
    <property type="entry name" value="ATPase_NBD"/>
</dbReference>
<evidence type="ECO:0000313" key="6">
    <source>
        <dbReference type="EMBL" id="CAH0098960.1"/>
    </source>
</evidence>
<reference evidence="6" key="1">
    <citation type="submission" date="2021-11" db="EMBL/GenBank/DDBJ databases">
        <authorList>
            <person name="Schell T."/>
        </authorList>
    </citation>
    <scope>NUCLEOTIDE SEQUENCE</scope>
    <source>
        <strain evidence="6">M5</strain>
    </source>
</reference>
<dbReference type="Gene3D" id="3.30.420.40">
    <property type="match status" value="1"/>
</dbReference>
<evidence type="ECO:0000256" key="4">
    <source>
        <dbReference type="ARBA" id="ARBA00031123"/>
    </source>
</evidence>
<proteinExistence type="inferred from homology"/>
<sequence length="351" mass="37890">MSDSQESLMIIGGIEGGGGHSVAVLFDSKGKKLIELQGPCTNHWLIGMDECQNRIHAMIQEGKEKVGLPQDLPLKALGLSLSGCEDEATNEELKQGFMKKFPSLSLSYFVCSDTVGSIATASENGGLVIISGTGSNSFLLNPDGSTARCGGWGYLLGDEGSGEYPIIHDVFKHTYYEEDNRRPPPHDTAVIKKAILEHFNINDRFGLLEHCYTKFSKAVYAGLCAKLASGANAGDPLCSHIFREAGRSLGEYVGALLPSISKDLLDEPNGLPIICVGAVWKSFSLMEEGFLEGVKTQPGPKKSLNSLKCFSLLQLQSTLAVGAAYMGAKFAKIEFPRDYSLNSKVFFSKTM</sequence>
<comment type="similarity">
    <text evidence="1">Belongs to the eukaryotic-type N-acetylglucosamine kinase family.</text>
</comment>
<dbReference type="AlphaFoldDB" id="A0A8J2R8G4"/>
<dbReference type="CDD" id="cd24078">
    <property type="entry name" value="ASKHA_NBD_NAGK_meta"/>
    <property type="match status" value="1"/>
</dbReference>
<dbReference type="OrthoDB" id="311172at2759"/>
<dbReference type="InterPro" id="IPR002731">
    <property type="entry name" value="ATPase_BadF"/>
</dbReference>
<dbReference type="EC" id="2.7.1.59" evidence="2"/>
<evidence type="ECO:0000259" key="5">
    <source>
        <dbReference type="Pfam" id="PF01869"/>
    </source>
</evidence>
<organism evidence="6 7">
    <name type="scientific">Daphnia galeata</name>
    <dbReference type="NCBI Taxonomy" id="27404"/>
    <lineage>
        <taxon>Eukaryota</taxon>
        <taxon>Metazoa</taxon>
        <taxon>Ecdysozoa</taxon>
        <taxon>Arthropoda</taxon>
        <taxon>Crustacea</taxon>
        <taxon>Branchiopoda</taxon>
        <taxon>Diplostraca</taxon>
        <taxon>Cladocera</taxon>
        <taxon>Anomopoda</taxon>
        <taxon>Daphniidae</taxon>
        <taxon>Daphnia</taxon>
    </lineage>
</organism>
<dbReference type="SUPFAM" id="SSF53067">
    <property type="entry name" value="Actin-like ATPase domain"/>
    <property type="match status" value="2"/>
</dbReference>
<dbReference type="EMBL" id="CAKKLH010000012">
    <property type="protein sequence ID" value="CAH0098960.1"/>
    <property type="molecule type" value="Genomic_DNA"/>
</dbReference>
<keyword evidence="7" id="KW-1185">Reference proteome</keyword>
<evidence type="ECO:0000256" key="2">
    <source>
        <dbReference type="ARBA" id="ARBA00012122"/>
    </source>
</evidence>
<evidence type="ECO:0000256" key="3">
    <source>
        <dbReference type="ARBA" id="ARBA00014974"/>
    </source>
</evidence>
<evidence type="ECO:0000313" key="7">
    <source>
        <dbReference type="Proteomes" id="UP000789390"/>
    </source>
</evidence>
<dbReference type="GO" id="GO:0045127">
    <property type="term" value="F:N-acetylglucosamine kinase activity"/>
    <property type="evidence" value="ECO:0007669"/>
    <property type="project" value="UniProtKB-EC"/>
</dbReference>
<protein>
    <recommendedName>
        <fullName evidence="3">N-acetyl-D-glucosamine kinase</fullName>
        <ecNumber evidence="2">2.7.1.59</ecNumber>
    </recommendedName>
    <alternativeName>
        <fullName evidence="4">GlcNAc kinase</fullName>
    </alternativeName>
</protein>
<name>A0A8J2R8G4_9CRUS</name>
<feature type="domain" description="ATPase BadF/BadG/BcrA/BcrD type" evidence="5">
    <location>
        <begin position="13"/>
        <end position="282"/>
    </location>
</feature>
<dbReference type="PANTHER" id="PTHR12862">
    <property type="entry name" value="BADF TYPE ATPASE DOMAIN-CONTAINING PROTEIN"/>
    <property type="match status" value="1"/>
</dbReference>
<dbReference type="PANTHER" id="PTHR12862:SF0">
    <property type="entry name" value="N-ACETYL-D-GLUCOSAMINE KINASE"/>
    <property type="match status" value="1"/>
</dbReference>
<evidence type="ECO:0000256" key="1">
    <source>
        <dbReference type="ARBA" id="ARBA00006198"/>
    </source>
</evidence>
<dbReference type="Proteomes" id="UP000789390">
    <property type="component" value="Unassembled WGS sequence"/>
</dbReference>
<accession>A0A8J2R8G4</accession>
<gene>
    <name evidence="6" type="ORF">DGAL_LOCUS1068</name>
</gene>